<evidence type="ECO:0000256" key="6">
    <source>
        <dbReference type="ARBA" id="ARBA00022989"/>
    </source>
</evidence>
<sequence length="389" mass="44200">MFSTIGYYICIPFAWLVRFFYELTSSYGAAIILFTLVIKLIMLPFQMKSKKSMLRMNRMSGKIQEIQKKYANNQLKMQEEMQKFYQEEGFNPMSGCLWSFLPLPILIALYSIIRQPITHFMMLGEDVLHKLIDAAYNAGINMANIVQLAEDGTMALSSAGLPQLQPYGQINLVNAIQTQLPDAVSGIDGWVNLNYSFLNLNLSTNPWDVVKDFSFSWACIGLILIPILAGGSQLLMSYISMKQQPQQGAAAGSTKMMMYTMPLFSVYIAFIMPAALGVYWIAQSVFSLVQEIIMNKFFTKKMEEEEAARYEARQADRQKRMEEGRRQQEEQRRQAEKKQTLREKQKAAQAAKAAKAAKAAVSTTEAGRVGNRPYARGRAYKPDRYEESE</sequence>
<keyword evidence="4 9" id="KW-0812">Transmembrane</keyword>
<evidence type="ECO:0000256" key="3">
    <source>
        <dbReference type="ARBA" id="ARBA00022475"/>
    </source>
</evidence>
<feature type="transmembrane region" description="Helical" evidence="11">
    <location>
        <begin position="215"/>
        <end position="239"/>
    </location>
</feature>
<dbReference type="Proteomes" id="UP000679848">
    <property type="component" value="Chromosome"/>
</dbReference>
<dbReference type="GO" id="GO:0032977">
    <property type="term" value="F:membrane insertase activity"/>
    <property type="evidence" value="ECO:0007669"/>
    <property type="project" value="InterPro"/>
</dbReference>
<feature type="compositionally biased region" description="Basic and acidic residues" evidence="10">
    <location>
        <begin position="380"/>
        <end position="389"/>
    </location>
</feature>
<organism evidence="13 14">
    <name type="scientific">Pusillibacter faecalis</name>
    <dbReference type="NCBI Taxonomy" id="2714358"/>
    <lineage>
        <taxon>Bacteria</taxon>
        <taxon>Bacillati</taxon>
        <taxon>Bacillota</taxon>
        <taxon>Clostridia</taxon>
        <taxon>Eubacteriales</taxon>
        <taxon>Oscillospiraceae</taxon>
        <taxon>Pusillibacter</taxon>
    </lineage>
</organism>
<feature type="domain" description="Membrane insertase YidC/Oxa/ALB C-terminal" evidence="12">
    <location>
        <begin position="27"/>
        <end position="296"/>
    </location>
</feature>
<dbReference type="KEGG" id="pfaa:MM59RIKEN_14570"/>
<feature type="region of interest" description="Disordered" evidence="10">
    <location>
        <begin position="309"/>
        <end position="389"/>
    </location>
</feature>
<keyword evidence="2" id="KW-0813">Transport</keyword>
<dbReference type="PANTHER" id="PTHR12428">
    <property type="entry name" value="OXA1"/>
    <property type="match status" value="1"/>
</dbReference>
<proteinExistence type="inferred from homology"/>
<evidence type="ECO:0000256" key="11">
    <source>
        <dbReference type="SAM" id="Phobius"/>
    </source>
</evidence>
<evidence type="ECO:0000256" key="9">
    <source>
        <dbReference type="RuleBase" id="RU003945"/>
    </source>
</evidence>
<name>A0A810Q774_9FIRM</name>
<keyword evidence="8" id="KW-0143">Chaperone</keyword>
<dbReference type="NCBIfam" id="TIGR03592">
    <property type="entry name" value="yidC_oxa1_cterm"/>
    <property type="match status" value="1"/>
</dbReference>
<dbReference type="InterPro" id="IPR001708">
    <property type="entry name" value="YidC/ALB3/OXA1/COX18"/>
</dbReference>
<dbReference type="PANTHER" id="PTHR12428:SF65">
    <property type="entry name" value="CYTOCHROME C OXIDASE ASSEMBLY PROTEIN COX18, MITOCHONDRIAL"/>
    <property type="match status" value="1"/>
</dbReference>
<comment type="subcellular location">
    <subcellularLocation>
        <location evidence="1">Cell membrane</location>
        <topology evidence="1">Multi-pass membrane protein</topology>
    </subcellularLocation>
    <subcellularLocation>
        <location evidence="9">Membrane</location>
        <topology evidence="9">Multi-pass membrane protein</topology>
    </subcellularLocation>
</comment>
<evidence type="ECO:0000256" key="8">
    <source>
        <dbReference type="ARBA" id="ARBA00023186"/>
    </source>
</evidence>
<dbReference type="RefSeq" id="WP_187030071.1">
    <property type="nucleotide sequence ID" value="NZ_AP023420.1"/>
</dbReference>
<keyword evidence="14" id="KW-1185">Reference proteome</keyword>
<evidence type="ECO:0000256" key="10">
    <source>
        <dbReference type="SAM" id="MobiDB-lite"/>
    </source>
</evidence>
<keyword evidence="6 11" id="KW-1133">Transmembrane helix</keyword>
<feature type="transmembrane region" description="Helical" evidence="11">
    <location>
        <begin position="95"/>
        <end position="113"/>
    </location>
</feature>
<accession>A0A810Q774</accession>
<comment type="similarity">
    <text evidence="9">Belongs to the OXA1/ALB3/YidC family.</text>
</comment>
<dbReference type="InterPro" id="IPR028055">
    <property type="entry name" value="YidC/Oxa/ALB_C"/>
</dbReference>
<feature type="compositionally biased region" description="Basic and acidic residues" evidence="10">
    <location>
        <begin position="309"/>
        <end position="346"/>
    </location>
</feature>
<feature type="transmembrane region" description="Helical" evidence="11">
    <location>
        <begin position="5"/>
        <end position="21"/>
    </location>
</feature>
<feature type="compositionally biased region" description="Low complexity" evidence="10">
    <location>
        <begin position="347"/>
        <end position="360"/>
    </location>
</feature>
<dbReference type="AlphaFoldDB" id="A0A810Q774"/>
<evidence type="ECO:0000256" key="7">
    <source>
        <dbReference type="ARBA" id="ARBA00023136"/>
    </source>
</evidence>
<protein>
    <recommendedName>
        <fullName evidence="12">Membrane insertase YidC/Oxa/ALB C-terminal domain-containing protein</fullName>
    </recommendedName>
</protein>
<keyword evidence="5" id="KW-0653">Protein transport</keyword>
<dbReference type="CDD" id="cd20070">
    <property type="entry name" value="5TM_YidC_Alb3"/>
    <property type="match status" value="1"/>
</dbReference>
<evidence type="ECO:0000313" key="13">
    <source>
        <dbReference type="EMBL" id="BCK84138.1"/>
    </source>
</evidence>
<keyword evidence="7 11" id="KW-0472">Membrane</keyword>
<evidence type="ECO:0000259" key="12">
    <source>
        <dbReference type="Pfam" id="PF02096"/>
    </source>
</evidence>
<feature type="transmembrane region" description="Helical" evidence="11">
    <location>
        <begin position="27"/>
        <end position="45"/>
    </location>
</feature>
<evidence type="ECO:0000256" key="5">
    <source>
        <dbReference type="ARBA" id="ARBA00022927"/>
    </source>
</evidence>
<dbReference type="GO" id="GO:0015031">
    <property type="term" value="P:protein transport"/>
    <property type="evidence" value="ECO:0007669"/>
    <property type="project" value="UniProtKB-KW"/>
</dbReference>
<dbReference type="GO" id="GO:0005886">
    <property type="term" value="C:plasma membrane"/>
    <property type="evidence" value="ECO:0007669"/>
    <property type="project" value="UniProtKB-SubCell"/>
</dbReference>
<reference evidence="13" key="1">
    <citation type="submission" date="2020-09" db="EMBL/GenBank/DDBJ databases">
        <title>New species isolated from human feces.</title>
        <authorList>
            <person name="Kitahara M."/>
            <person name="Shigeno Y."/>
            <person name="Shime M."/>
            <person name="Matsumoto Y."/>
            <person name="Nakamura S."/>
            <person name="Motooka D."/>
            <person name="Fukuoka S."/>
            <person name="Nishikawa H."/>
            <person name="Benno Y."/>
        </authorList>
    </citation>
    <scope>NUCLEOTIDE SEQUENCE</scope>
    <source>
        <strain evidence="13">MM59</strain>
    </source>
</reference>
<evidence type="ECO:0000256" key="2">
    <source>
        <dbReference type="ARBA" id="ARBA00022448"/>
    </source>
</evidence>
<dbReference type="GO" id="GO:0051205">
    <property type="term" value="P:protein insertion into membrane"/>
    <property type="evidence" value="ECO:0007669"/>
    <property type="project" value="TreeGrafter"/>
</dbReference>
<evidence type="ECO:0000256" key="1">
    <source>
        <dbReference type="ARBA" id="ARBA00004651"/>
    </source>
</evidence>
<evidence type="ECO:0000256" key="4">
    <source>
        <dbReference type="ARBA" id="ARBA00022692"/>
    </source>
</evidence>
<dbReference type="EMBL" id="AP023420">
    <property type="protein sequence ID" value="BCK84138.1"/>
    <property type="molecule type" value="Genomic_DNA"/>
</dbReference>
<evidence type="ECO:0000313" key="14">
    <source>
        <dbReference type="Proteomes" id="UP000679848"/>
    </source>
</evidence>
<dbReference type="Pfam" id="PF02096">
    <property type="entry name" value="60KD_IMP"/>
    <property type="match status" value="1"/>
</dbReference>
<keyword evidence="3" id="KW-1003">Cell membrane</keyword>
<gene>
    <name evidence="13" type="ORF">MM59RIKEN_14570</name>
</gene>
<dbReference type="InterPro" id="IPR047196">
    <property type="entry name" value="YidC_ALB_C"/>
</dbReference>
<feature type="transmembrane region" description="Helical" evidence="11">
    <location>
        <begin position="259"/>
        <end position="282"/>
    </location>
</feature>